<name>A0AAV0AES7_PHAPC</name>
<dbReference type="GO" id="GO:0003723">
    <property type="term" value="F:RNA binding"/>
    <property type="evidence" value="ECO:0007669"/>
    <property type="project" value="UniProtKB-UniRule"/>
</dbReference>
<reference evidence="6" key="1">
    <citation type="submission" date="2022-06" db="EMBL/GenBank/DDBJ databases">
        <authorList>
            <consortium name="SYNGENTA / RWTH Aachen University"/>
        </authorList>
    </citation>
    <scope>NUCLEOTIDE SEQUENCE</scope>
</reference>
<comment type="caution">
    <text evidence="6">The sequence shown here is derived from an EMBL/GenBank/DDBJ whole genome shotgun (WGS) entry which is preliminary data.</text>
</comment>
<evidence type="ECO:0000259" key="5">
    <source>
        <dbReference type="PROSITE" id="PS50102"/>
    </source>
</evidence>
<keyword evidence="3 4" id="KW-0694">RNA-binding</keyword>
<dbReference type="InterPro" id="IPR012677">
    <property type="entry name" value="Nucleotide-bd_a/b_plait_sf"/>
</dbReference>
<feature type="domain" description="RRM" evidence="5">
    <location>
        <begin position="1"/>
        <end position="41"/>
    </location>
</feature>
<evidence type="ECO:0000256" key="3">
    <source>
        <dbReference type="ARBA" id="ARBA00022884"/>
    </source>
</evidence>
<dbReference type="SUPFAM" id="SSF54928">
    <property type="entry name" value="RNA-binding domain, RBD"/>
    <property type="match status" value="1"/>
</dbReference>
<dbReference type="Pfam" id="PF00076">
    <property type="entry name" value="RRM_1"/>
    <property type="match status" value="1"/>
</dbReference>
<evidence type="ECO:0000256" key="2">
    <source>
        <dbReference type="ARBA" id="ARBA00022737"/>
    </source>
</evidence>
<proteinExistence type="predicted"/>
<dbReference type="AlphaFoldDB" id="A0AAV0AES7"/>
<dbReference type="EMBL" id="CALTRL010000143">
    <property type="protein sequence ID" value="CAH7666617.1"/>
    <property type="molecule type" value="Genomic_DNA"/>
</dbReference>
<keyword evidence="1" id="KW-0597">Phosphoprotein</keyword>
<dbReference type="InterPro" id="IPR000504">
    <property type="entry name" value="RRM_dom"/>
</dbReference>
<dbReference type="InterPro" id="IPR029123">
    <property type="entry name" value="RBM39_linker"/>
</dbReference>
<dbReference type="GO" id="GO:0005634">
    <property type="term" value="C:nucleus"/>
    <property type="evidence" value="ECO:0007669"/>
    <property type="project" value="InterPro"/>
</dbReference>
<evidence type="ECO:0000256" key="4">
    <source>
        <dbReference type="PROSITE-ProRule" id="PRU00176"/>
    </source>
</evidence>
<dbReference type="PANTHER" id="PTHR48036">
    <property type="entry name" value="SPLICING FACTOR (PAD-1), PUTATIVE (AFU_ORTHOLOGUE AFUA_1G15810)-RELATED"/>
    <property type="match status" value="1"/>
</dbReference>
<gene>
    <name evidence="6" type="ORF">PPACK8108_LOCUS965</name>
</gene>
<evidence type="ECO:0000313" key="6">
    <source>
        <dbReference type="EMBL" id="CAH7666617.1"/>
    </source>
</evidence>
<keyword evidence="7" id="KW-1185">Reference proteome</keyword>
<dbReference type="Pfam" id="PF15519">
    <property type="entry name" value="RBM39linker"/>
    <property type="match status" value="1"/>
</dbReference>
<evidence type="ECO:0000256" key="1">
    <source>
        <dbReference type="ARBA" id="ARBA00022553"/>
    </source>
</evidence>
<dbReference type="GO" id="GO:0006397">
    <property type="term" value="P:mRNA processing"/>
    <property type="evidence" value="ECO:0007669"/>
    <property type="project" value="InterPro"/>
</dbReference>
<keyword evidence="2" id="KW-0677">Repeat</keyword>
<sequence>GTSAGYAFVQYKNMHDAKNATEKMNRFQLAGRPLQVEIKAQPPPALLNAMAPGVASPVVVAPTGGNFTAVPANAYEERLEDPVGGNLNQISRVKLMHKLARTEQPTSIPVTDMLFSGNFNQSHVYLLNQMFCPNIPTATSRSVLLKNMFNPEEETEPGWDSELRDDVKSECEEKYGPVLSIAIEKDLTVSFIIRK</sequence>
<evidence type="ECO:0000313" key="7">
    <source>
        <dbReference type="Proteomes" id="UP001153365"/>
    </source>
</evidence>
<dbReference type="Gene3D" id="3.30.70.330">
    <property type="match status" value="2"/>
</dbReference>
<accession>A0AAV0AES7</accession>
<feature type="non-terminal residue" evidence="6">
    <location>
        <position position="1"/>
    </location>
</feature>
<organism evidence="6 7">
    <name type="scientific">Phakopsora pachyrhizi</name>
    <name type="common">Asian soybean rust disease fungus</name>
    <dbReference type="NCBI Taxonomy" id="170000"/>
    <lineage>
        <taxon>Eukaryota</taxon>
        <taxon>Fungi</taxon>
        <taxon>Dikarya</taxon>
        <taxon>Basidiomycota</taxon>
        <taxon>Pucciniomycotina</taxon>
        <taxon>Pucciniomycetes</taxon>
        <taxon>Pucciniales</taxon>
        <taxon>Phakopsoraceae</taxon>
        <taxon>Phakopsora</taxon>
    </lineage>
</organism>
<dbReference type="InterPro" id="IPR006509">
    <property type="entry name" value="RBM39_SF"/>
</dbReference>
<dbReference type="Proteomes" id="UP001153365">
    <property type="component" value="Unassembled WGS sequence"/>
</dbReference>
<protein>
    <submittedName>
        <fullName evidence="6">Linker between RRM2 and RRM3 domains in RBM39 protein-domain-containing protein</fullName>
    </submittedName>
</protein>
<dbReference type="InterPro" id="IPR035979">
    <property type="entry name" value="RBD_domain_sf"/>
</dbReference>
<dbReference type="PROSITE" id="PS50102">
    <property type="entry name" value="RRM"/>
    <property type="match status" value="1"/>
</dbReference>